<feature type="domain" description="Metallo-beta-lactamase" evidence="9">
    <location>
        <begin position="15"/>
        <end position="208"/>
    </location>
</feature>
<protein>
    <submittedName>
        <fullName evidence="10">Ribonuclease J (Endonuclease and 5' exonuclease)</fullName>
    </submittedName>
</protein>
<keyword evidence="5" id="KW-0378">Hydrolase</keyword>
<evidence type="ECO:0000259" key="9">
    <source>
        <dbReference type="SMART" id="SM00849"/>
    </source>
</evidence>
<dbReference type="InterPro" id="IPR030854">
    <property type="entry name" value="RNase_J_bac"/>
</dbReference>
<dbReference type="Gene3D" id="3.40.50.10710">
    <property type="entry name" value="Metallo-hydrolase/oxidoreductase"/>
    <property type="match status" value="1"/>
</dbReference>
<dbReference type="Gene3D" id="3.10.20.580">
    <property type="match status" value="1"/>
</dbReference>
<keyword evidence="7 10" id="KW-0269">Exonuclease</keyword>
<dbReference type="GO" id="GO:0004521">
    <property type="term" value="F:RNA endonuclease activity"/>
    <property type="evidence" value="ECO:0007669"/>
    <property type="project" value="InterPro"/>
</dbReference>
<dbReference type="AlphaFoldDB" id="A0A3B0S137"/>
<reference evidence="10" key="1">
    <citation type="submission" date="2018-06" db="EMBL/GenBank/DDBJ databases">
        <authorList>
            <person name="Zhirakovskaya E."/>
        </authorList>
    </citation>
    <scope>NUCLEOTIDE SEQUENCE</scope>
</reference>
<dbReference type="GO" id="GO:0003723">
    <property type="term" value="F:RNA binding"/>
    <property type="evidence" value="ECO:0007669"/>
    <property type="project" value="UniProtKB-KW"/>
</dbReference>
<dbReference type="HAMAP" id="MF_01491">
    <property type="entry name" value="RNase_J_bact"/>
    <property type="match status" value="1"/>
</dbReference>
<accession>A0A3B0S137</accession>
<keyword evidence="8" id="KW-0694">RNA-binding</keyword>
<dbReference type="InterPro" id="IPR004613">
    <property type="entry name" value="RNase_J"/>
</dbReference>
<evidence type="ECO:0000256" key="5">
    <source>
        <dbReference type="ARBA" id="ARBA00022801"/>
    </source>
</evidence>
<evidence type="ECO:0000256" key="4">
    <source>
        <dbReference type="ARBA" id="ARBA00022759"/>
    </source>
</evidence>
<dbReference type="Pfam" id="PF17770">
    <property type="entry name" value="RNase_J_C"/>
    <property type="match status" value="1"/>
</dbReference>
<dbReference type="Gene3D" id="3.60.15.10">
    <property type="entry name" value="Ribonuclease Z/Hydroxyacylglutathione hydrolase-like"/>
    <property type="match status" value="1"/>
</dbReference>
<sequence>MTVRIGFLGGLGEIGRNCAVIEVEGKLALIDCGLMFPEAEMLGVDLVLPDFSWVLDRADDVECVVLTHGHEDHVGALAYFLRELNVPVYGTEMAVAFARSRVEELGVEPDLRAIETNVWVDHGPFKFTLVRVTHSTPQAAGIVFDTPQGLIVHSGDFKLDPTPIDDEPTDLQTFAGFGRQGVRLLLADSTNAEVGGVVPSERTVGPHLAALTAQAEGRVIIACFASHVHRVQQAIDAVTAAGRKFVFLGRSMVRNSAVTRELGLLTYDDEDVLEMDELMKLDDSKTAVICTGSQGEPFAALSLMAGGQHRHVKLDDNDTVIISATPIPGNESKVSRVINNLVRRGVTVHHGRNATVHVSGHAAQEELKTFLNIIQPQSFVPVHGEYRHLAAHAKIAELLGVPDVNILEDGDVIVLDNDGTRTERAVLPSGYVYLDGSGIGDVDGALRDRKHLADDGVVIVTLGVDLQSGDIIFGPDVDSHGLTDDPDEVHKLVRERVIDGIKSLDTPLDHDTVRAKVRSMAGRAVKAHLSRRPVVFPVVIEV</sequence>
<dbReference type="Pfam" id="PF22505">
    <property type="entry name" value="RNase_J_b_CASP"/>
    <property type="match status" value="1"/>
</dbReference>
<gene>
    <name evidence="10" type="ORF">MNBD_ACTINO02-339</name>
</gene>
<keyword evidence="4 10" id="KW-0255">Endonuclease</keyword>
<dbReference type="InterPro" id="IPR036866">
    <property type="entry name" value="RibonucZ/Hydroxyglut_hydro"/>
</dbReference>
<dbReference type="PIRSF" id="PIRSF004803">
    <property type="entry name" value="RnjA"/>
    <property type="match status" value="1"/>
</dbReference>
<name>A0A3B0S137_9ZZZZ</name>
<keyword evidence="2" id="KW-0540">Nuclease</keyword>
<dbReference type="GO" id="GO:0006396">
    <property type="term" value="P:RNA processing"/>
    <property type="evidence" value="ECO:0007669"/>
    <property type="project" value="InterPro"/>
</dbReference>
<dbReference type="EMBL" id="UOEK01000054">
    <property type="protein sequence ID" value="VAV94138.1"/>
    <property type="molecule type" value="Genomic_DNA"/>
</dbReference>
<dbReference type="NCBIfam" id="TIGR00649">
    <property type="entry name" value="MG423"/>
    <property type="match status" value="1"/>
</dbReference>
<keyword evidence="3" id="KW-0479">Metal-binding</keyword>
<evidence type="ECO:0000256" key="3">
    <source>
        <dbReference type="ARBA" id="ARBA00022723"/>
    </source>
</evidence>
<keyword evidence="6" id="KW-0862">Zinc</keyword>
<dbReference type="Pfam" id="PF00753">
    <property type="entry name" value="Lactamase_B"/>
    <property type="match status" value="1"/>
</dbReference>
<dbReference type="GO" id="GO:0008270">
    <property type="term" value="F:zinc ion binding"/>
    <property type="evidence" value="ECO:0007669"/>
    <property type="project" value="InterPro"/>
</dbReference>
<dbReference type="InterPro" id="IPR001279">
    <property type="entry name" value="Metallo-B-lactamas"/>
</dbReference>
<dbReference type="InterPro" id="IPR042173">
    <property type="entry name" value="RNase_J_2"/>
</dbReference>
<evidence type="ECO:0000256" key="2">
    <source>
        <dbReference type="ARBA" id="ARBA00022722"/>
    </source>
</evidence>
<evidence type="ECO:0000313" key="10">
    <source>
        <dbReference type="EMBL" id="VAV94138.1"/>
    </source>
</evidence>
<dbReference type="InterPro" id="IPR041636">
    <property type="entry name" value="RNase_J_C"/>
</dbReference>
<dbReference type="PANTHER" id="PTHR43694">
    <property type="entry name" value="RIBONUCLEASE J"/>
    <property type="match status" value="1"/>
</dbReference>
<evidence type="ECO:0000256" key="6">
    <source>
        <dbReference type="ARBA" id="ARBA00022833"/>
    </source>
</evidence>
<dbReference type="SUPFAM" id="SSF56281">
    <property type="entry name" value="Metallo-hydrolase/oxidoreductase"/>
    <property type="match status" value="1"/>
</dbReference>
<dbReference type="PANTHER" id="PTHR43694:SF1">
    <property type="entry name" value="RIBONUCLEASE J"/>
    <property type="match status" value="1"/>
</dbReference>
<dbReference type="InterPro" id="IPR011108">
    <property type="entry name" value="RMMBL"/>
</dbReference>
<evidence type="ECO:0000256" key="8">
    <source>
        <dbReference type="ARBA" id="ARBA00022884"/>
    </source>
</evidence>
<evidence type="ECO:0000256" key="7">
    <source>
        <dbReference type="ARBA" id="ARBA00022839"/>
    </source>
</evidence>
<organism evidence="10">
    <name type="scientific">hydrothermal vent metagenome</name>
    <dbReference type="NCBI Taxonomy" id="652676"/>
    <lineage>
        <taxon>unclassified sequences</taxon>
        <taxon>metagenomes</taxon>
        <taxon>ecological metagenomes</taxon>
    </lineage>
</organism>
<dbReference type="GO" id="GO:0004534">
    <property type="term" value="F:5'-3' RNA exonuclease activity"/>
    <property type="evidence" value="ECO:0007669"/>
    <property type="project" value="InterPro"/>
</dbReference>
<evidence type="ECO:0000256" key="1">
    <source>
        <dbReference type="ARBA" id="ARBA00022490"/>
    </source>
</evidence>
<dbReference type="CDD" id="cd07714">
    <property type="entry name" value="RNaseJ_MBL-fold"/>
    <property type="match status" value="1"/>
</dbReference>
<dbReference type="InterPro" id="IPR055132">
    <property type="entry name" value="RNase_J_b_CASP"/>
</dbReference>
<dbReference type="Pfam" id="PF07521">
    <property type="entry name" value="RMMBL"/>
    <property type="match status" value="1"/>
</dbReference>
<keyword evidence="1" id="KW-0963">Cytoplasm</keyword>
<dbReference type="SMART" id="SM00849">
    <property type="entry name" value="Lactamase_B"/>
    <property type="match status" value="1"/>
</dbReference>
<proteinExistence type="inferred from homology"/>